<name>M3XHJ5_LATCH</name>
<reference evidence="2" key="1">
    <citation type="submission" date="2011-08" db="EMBL/GenBank/DDBJ databases">
        <title>The draft genome of Latimeria chalumnae.</title>
        <authorList>
            <person name="Di Palma F."/>
            <person name="Alfoldi J."/>
            <person name="Johnson J."/>
            <person name="Berlin A."/>
            <person name="Gnerre S."/>
            <person name="Jaffe D."/>
            <person name="MacCallum I."/>
            <person name="Young S."/>
            <person name="Walker B.J."/>
            <person name="Lander E."/>
            <person name="Lindblad-Toh K."/>
        </authorList>
    </citation>
    <scope>NUCLEOTIDE SEQUENCE [LARGE SCALE GENOMIC DNA]</scope>
    <source>
        <strain evidence="2">Wild caught</strain>
    </source>
</reference>
<organism evidence="1 2">
    <name type="scientific">Latimeria chalumnae</name>
    <name type="common">Coelacanth</name>
    <dbReference type="NCBI Taxonomy" id="7897"/>
    <lineage>
        <taxon>Eukaryota</taxon>
        <taxon>Metazoa</taxon>
        <taxon>Chordata</taxon>
        <taxon>Craniata</taxon>
        <taxon>Vertebrata</taxon>
        <taxon>Euteleostomi</taxon>
        <taxon>Coelacanthiformes</taxon>
        <taxon>Coelacanthidae</taxon>
        <taxon>Latimeria</taxon>
    </lineage>
</organism>
<accession>M3XHJ5</accession>
<protein>
    <submittedName>
        <fullName evidence="1">Uncharacterized protein</fullName>
    </submittedName>
</protein>
<dbReference type="Ensembl" id="ENSLACT00000025518.1">
    <property type="protein sequence ID" value="ENSLACP00000022201.1"/>
    <property type="gene ID" value="ENSLACG00000022323.1"/>
</dbReference>
<dbReference type="STRING" id="7897.ENSLACP00000022201"/>
<dbReference type="AlphaFoldDB" id="M3XHJ5"/>
<sequence>MPTEESLQFDKDQGTSDVISECGHLHPTQRPDQPPFVKQEGCYCIISPLSKVIALVRWRDRSLLSTLMGGLLLPPSPCPFVTRSPFFIFMRRSLVLSTSSSGYFTFDSDIVHSPAPVSVHKATQTPSPSSQLIVHVQHCLAQREQHPETHGKNPLNFT</sequence>
<reference evidence="1" key="2">
    <citation type="submission" date="2025-08" db="UniProtKB">
        <authorList>
            <consortium name="Ensembl"/>
        </authorList>
    </citation>
    <scope>IDENTIFICATION</scope>
</reference>
<reference evidence="1" key="3">
    <citation type="submission" date="2025-09" db="UniProtKB">
        <authorList>
            <consortium name="Ensembl"/>
        </authorList>
    </citation>
    <scope>IDENTIFICATION</scope>
</reference>
<dbReference type="HOGENOM" id="CLU_104244_0_0_1"/>
<dbReference type="EMBL" id="AFYH01048922">
    <property type="status" value="NOT_ANNOTATED_CDS"/>
    <property type="molecule type" value="Genomic_DNA"/>
</dbReference>
<keyword evidence="2" id="KW-1185">Reference proteome</keyword>
<dbReference type="InParanoid" id="M3XHJ5"/>
<dbReference type="Proteomes" id="UP000008672">
    <property type="component" value="Unassembled WGS sequence"/>
</dbReference>
<proteinExistence type="predicted"/>
<evidence type="ECO:0000313" key="2">
    <source>
        <dbReference type="Proteomes" id="UP000008672"/>
    </source>
</evidence>
<evidence type="ECO:0000313" key="1">
    <source>
        <dbReference type="Ensembl" id="ENSLACP00000022201.1"/>
    </source>
</evidence>